<dbReference type="PANTHER" id="PTHR33799:SF1">
    <property type="entry name" value="PTS SYSTEM MANNOSE-SPECIFIC EIIAB COMPONENT-RELATED"/>
    <property type="match status" value="1"/>
</dbReference>
<dbReference type="Proteomes" id="UP000316316">
    <property type="component" value="Unassembled WGS sequence"/>
</dbReference>
<dbReference type="PROSITE" id="PS51096">
    <property type="entry name" value="PTS_EIIA_TYPE_4"/>
    <property type="match status" value="1"/>
</dbReference>
<evidence type="ECO:0000256" key="1">
    <source>
        <dbReference type="ARBA" id="ARBA00004496"/>
    </source>
</evidence>
<dbReference type="GO" id="GO:0016020">
    <property type="term" value="C:membrane"/>
    <property type="evidence" value="ECO:0007669"/>
    <property type="project" value="InterPro"/>
</dbReference>
<keyword evidence="7" id="KW-0418">Kinase</keyword>
<evidence type="ECO:0000256" key="3">
    <source>
        <dbReference type="ARBA" id="ARBA00022490"/>
    </source>
</evidence>
<dbReference type="GO" id="GO:0005737">
    <property type="term" value="C:cytoplasm"/>
    <property type="evidence" value="ECO:0007669"/>
    <property type="project" value="UniProtKB-SubCell"/>
</dbReference>
<keyword evidence="4" id="KW-0762">Sugar transport</keyword>
<evidence type="ECO:0000256" key="7">
    <source>
        <dbReference type="ARBA" id="ARBA00022777"/>
    </source>
</evidence>
<feature type="domain" description="PTS EIIA type-4" evidence="8">
    <location>
        <begin position="3"/>
        <end position="124"/>
    </location>
</feature>
<evidence type="ECO:0000256" key="4">
    <source>
        <dbReference type="ARBA" id="ARBA00022597"/>
    </source>
</evidence>
<dbReference type="EMBL" id="PDXQ01000002">
    <property type="protein sequence ID" value="TRZ28437.1"/>
    <property type="molecule type" value="Genomic_DNA"/>
</dbReference>
<dbReference type="GO" id="GO:0016301">
    <property type="term" value="F:kinase activity"/>
    <property type="evidence" value="ECO:0007669"/>
    <property type="project" value="UniProtKB-KW"/>
</dbReference>
<evidence type="ECO:0000313" key="9">
    <source>
        <dbReference type="EMBL" id="TRZ28437.1"/>
    </source>
</evidence>
<dbReference type="InterPro" id="IPR004701">
    <property type="entry name" value="PTS_EIIA_man-typ"/>
</dbReference>
<dbReference type="InterPro" id="IPR033887">
    <property type="entry name" value="PTS_IIA_man"/>
</dbReference>
<comment type="caution">
    <text evidence="9">The sequence shown here is derived from an EMBL/GenBank/DDBJ whole genome shotgun (WGS) entry which is preliminary data.</text>
</comment>
<comment type="subcellular location">
    <subcellularLocation>
        <location evidence="1">Cytoplasm</location>
    </subcellularLocation>
</comment>
<dbReference type="RefSeq" id="WP_144204764.1">
    <property type="nucleotide sequence ID" value="NZ_CABHNH010000057.1"/>
</dbReference>
<evidence type="ECO:0000313" key="10">
    <source>
        <dbReference type="Proteomes" id="UP000316316"/>
    </source>
</evidence>
<accession>A0A8B5VU24</accession>
<keyword evidence="3" id="KW-0963">Cytoplasm</keyword>
<gene>
    <name evidence="9" type="ORF">AUF17_17115</name>
</gene>
<dbReference type="CDD" id="cd00006">
    <property type="entry name" value="PTS_IIA_man"/>
    <property type="match status" value="1"/>
</dbReference>
<proteinExistence type="predicted"/>
<dbReference type="InterPro" id="IPR036662">
    <property type="entry name" value="PTS_EIIA_man-typ_sf"/>
</dbReference>
<evidence type="ECO:0000256" key="6">
    <source>
        <dbReference type="ARBA" id="ARBA00022683"/>
    </source>
</evidence>
<keyword evidence="2" id="KW-0813">Transport</keyword>
<organism evidence="9 10">
    <name type="scientific">Enterococcus avium</name>
    <name type="common">Streptococcus avium</name>
    <dbReference type="NCBI Taxonomy" id="33945"/>
    <lineage>
        <taxon>Bacteria</taxon>
        <taxon>Bacillati</taxon>
        <taxon>Bacillota</taxon>
        <taxon>Bacilli</taxon>
        <taxon>Lactobacillales</taxon>
        <taxon>Enterococcaceae</taxon>
        <taxon>Enterococcus</taxon>
    </lineage>
</organism>
<dbReference type="SUPFAM" id="SSF53062">
    <property type="entry name" value="PTS system fructose IIA component-like"/>
    <property type="match status" value="1"/>
</dbReference>
<dbReference type="PANTHER" id="PTHR33799">
    <property type="entry name" value="PTS PERMEASE-RELATED-RELATED"/>
    <property type="match status" value="1"/>
</dbReference>
<sequence>MDSIGLLLMSHGDFAKAALESVQLIVGEQENVETMSVFVVDQVENLRQEMIDKVNKLDTSKGLLVFTDIIGGTPTNLASSLLVNDNVIICSGLNLPVLLEVLMDRNRSLDEIKETIQNAHTTGLTIRSKEDIEMEDDEDDSL</sequence>
<reference evidence="9 10" key="1">
    <citation type="submission" date="2017-10" db="EMBL/GenBank/DDBJ databases">
        <title>FDA dAtabase for Regulatory Grade micrObial Sequences (FDA-ARGOS): Supporting development and validation of Infectious Disease Dx tests.</title>
        <authorList>
            <person name="Campos J."/>
            <person name="Goldberg B."/>
            <person name="Tallon L.J."/>
            <person name="Sadzewicz L."/>
            <person name="Sengamalay N."/>
            <person name="Ott S."/>
            <person name="Godinez A."/>
            <person name="Nagaraj S."/>
            <person name="Vyas G."/>
            <person name="Aluvathingal J."/>
            <person name="Nadendla S."/>
            <person name="Geyer C."/>
            <person name="Nandy P."/>
            <person name="Hobson J."/>
            <person name="Sichtig H."/>
        </authorList>
    </citation>
    <scope>NUCLEOTIDE SEQUENCE [LARGE SCALE GENOMIC DNA]</scope>
    <source>
        <strain evidence="9 10">FDAARGOS_185</strain>
    </source>
</reference>
<dbReference type="Gene3D" id="3.40.50.510">
    <property type="entry name" value="Phosphotransferase system, mannose-type IIA component"/>
    <property type="match status" value="1"/>
</dbReference>
<keyword evidence="5" id="KW-0808">Transferase</keyword>
<protein>
    <submittedName>
        <fullName evidence="9">PTS beta-glucoside transporter subunit IIA</fullName>
    </submittedName>
</protein>
<evidence type="ECO:0000256" key="2">
    <source>
        <dbReference type="ARBA" id="ARBA00022448"/>
    </source>
</evidence>
<dbReference type="AlphaFoldDB" id="A0A8B5VU24"/>
<keyword evidence="6" id="KW-0598">Phosphotransferase system</keyword>
<dbReference type="Pfam" id="PF03610">
    <property type="entry name" value="EIIA-man"/>
    <property type="match status" value="1"/>
</dbReference>
<evidence type="ECO:0000259" key="8">
    <source>
        <dbReference type="PROSITE" id="PS51096"/>
    </source>
</evidence>
<name>A0A8B5VU24_ENTAV</name>
<dbReference type="InterPro" id="IPR051471">
    <property type="entry name" value="Bacterial_PTS_sugar_comp"/>
</dbReference>
<evidence type="ECO:0000256" key="5">
    <source>
        <dbReference type="ARBA" id="ARBA00022679"/>
    </source>
</evidence>
<dbReference type="GO" id="GO:0009401">
    <property type="term" value="P:phosphoenolpyruvate-dependent sugar phosphotransferase system"/>
    <property type="evidence" value="ECO:0007669"/>
    <property type="project" value="UniProtKB-KW"/>
</dbReference>